<dbReference type="SMART" id="SM00822">
    <property type="entry name" value="PKS_KR"/>
    <property type="match status" value="1"/>
</dbReference>
<dbReference type="GO" id="GO:0016491">
    <property type="term" value="F:oxidoreductase activity"/>
    <property type="evidence" value="ECO:0007669"/>
    <property type="project" value="UniProtKB-KW"/>
</dbReference>
<evidence type="ECO:0000256" key="4">
    <source>
        <dbReference type="RuleBase" id="RU000363"/>
    </source>
</evidence>
<evidence type="ECO:0000313" key="6">
    <source>
        <dbReference type="EMBL" id="TDQ55318.1"/>
    </source>
</evidence>
<dbReference type="PRINTS" id="PR00081">
    <property type="entry name" value="GDHRDH"/>
</dbReference>
<protein>
    <recommendedName>
        <fullName evidence="5">Ketoreductase domain-containing protein</fullName>
    </recommendedName>
</protein>
<evidence type="ECO:0000256" key="3">
    <source>
        <dbReference type="ARBA" id="ARBA00023002"/>
    </source>
</evidence>
<dbReference type="Proteomes" id="UP000295281">
    <property type="component" value="Unassembled WGS sequence"/>
</dbReference>
<dbReference type="SUPFAM" id="SSF51735">
    <property type="entry name" value="NAD(P)-binding Rossmann-fold domains"/>
    <property type="match status" value="1"/>
</dbReference>
<dbReference type="Gene3D" id="3.40.50.720">
    <property type="entry name" value="NAD(P)-binding Rossmann-like Domain"/>
    <property type="match status" value="1"/>
</dbReference>
<gene>
    <name evidence="6" type="ORF">EV190_101643</name>
</gene>
<evidence type="ECO:0000313" key="7">
    <source>
        <dbReference type="Proteomes" id="UP000295281"/>
    </source>
</evidence>
<dbReference type="Pfam" id="PF00106">
    <property type="entry name" value="adh_short"/>
    <property type="match status" value="1"/>
</dbReference>
<dbReference type="PANTHER" id="PTHR43899:SF13">
    <property type="entry name" value="RH59310P"/>
    <property type="match status" value="1"/>
</dbReference>
<organism evidence="6 7">
    <name type="scientific">Actinorugispora endophytica</name>
    <dbReference type="NCBI Taxonomy" id="1605990"/>
    <lineage>
        <taxon>Bacteria</taxon>
        <taxon>Bacillati</taxon>
        <taxon>Actinomycetota</taxon>
        <taxon>Actinomycetes</taxon>
        <taxon>Streptosporangiales</taxon>
        <taxon>Nocardiopsidaceae</taxon>
        <taxon>Actinorugispora</taxon>
    </lineage>
</organism>
<keyword evidence="7" id="KW-1185">Reference proteome</keyword>
<dbReference type="PROSITE" id="PS00061">
    <property type="entry name" value="ADH_SHORT"/>
    <property type="match status" value="1"/>
</dbReference>
<dbReference type="InterPro" id="IPR020904">
    <property type="entry name" value="Sc_DH/Rdtase_CS"/>
</dbReference>
<dbReference type="PRINTS" id="PR00080">
    <property type="entry name" value="SDRFAMILY"/>
</dbReference>
<reference evidence="6 7" key="1">
    <citation type="submission" date="2019-03" db="EMBL/GenBank/DDBJ databases">
        <title>Genomic Encyclopedia of Type Strains, Phase IV (KMG-IV): sequencing the most valuable type-strain genomes for metagenomic binning, comparative biology and taxonomic classification.</title>
        <authorList>
            <person name="Goeker M."/>
        </authorList>
    </citation>
    <scope>NUCLEOTIDE SEQUENCE [LARGE SCALE GENOMIC DNA]</scope>
    <source>
        <strain evidence="6 7">DSM 46770</strain>
    </source>
</reference>
<comment type="similarity">
    <text evidence="2 4">Belongs to the short-chain dehydrogenases/reductases (SDR) family.</text>
</comment>
<dbReference type="EMBL" id="SNYN01000001">
    <property type="protein sequence ID" value="TDQ55318.1"/>
    <property type="molecule type" value="Genomic_DNA"/>
</dbReference>
<keyword evidence="3" id="KW-0560">Oxidoreductase</keyword>
<evidence type="ECO:0000259" key="5">
    <source>
        <dbReference type="SMART" id="SM00822"/>
    </source>
</evidence>
<evidence type="ECO:0000256" key="2">
    <source>
        <dbReference type="ARBA" id="ARBA00006484"/>
    </source>
</evidence>
<name>A0A4R6V940_9ACTN</name>
<dbReference type="InterPro" id="IPR036291">
    <property type="entry name" value="NAD(P)-bd_dom_sf"/>
</dbReference>
<sequence>MSDRRTHPRTALVTGASTGIGAEYARQLAERGFALVLVARRGDLLAERAAGLRDRYGAAVEELPADLTDGDGLASVEERLRATGEDGGPAPVDLLVNNAGQGHGGSFAGQETAAVDSAIALNVRAVTRLARAVLPVQIERSKAADGALLVGVINVASVAGLLPSSPGGAVYAASKAYVRSFSETIAVEVGKHGVKVSAVLPGYVRTDMTEYVQNAGAPDIAFVPKEKVVADSLRAWAAGRLQVVPGLQYKAASGLLRVVPHGLFNTVAKRFGG</sequence>
<dbReference type="InterPro" id="IPR057326">
    <property type="entry name" value="KR_dom"/>
</dbReference>
<comment type="caution">
    <text evidence="6">The sequence shown here is derived from an EMBL/GenBank/DDBJ whole genome shotgun (WGS) entry which is preliminary data.</text>
</comment>
<dbReference type="RefSeq" id="WP_133739857.1">
    <property type="nucleotide sequence ID" value="NZ_SNYN01000001.1"/>
</dbReference>
<dbReference type="AlphaFoldDB" id="A0A4R6V940"/>
<dbReference type="PANTHER" id="PTHR43899">
    <property type="entry name" value="RH59310P"/>
    <property type="match status" value="1"/>
</dbReference>
<accession>A0A4R6V940</accession>
<comment type="subcellular location">
    <subcellularLocation>
        <location evidence="1">Endoplasmic reticulum</location>
    </subcellularLocation>
</comment>
<proteinExistence type="inferred from homology"/>
<dbReference type="OrthoDB" id="9810734at2"/>
<dbReference type="InterPro" id="IPR051019">
    <property type="entry name" value="VLCFA-Steroid_DH"/>
</dbReference>
<dbReference type="PIRSF" id="PIRSF000126">
    <property type="entry name" value="11-beta-HSD1"/>
    <property type="match status" value="1"/>
</dbReference>
<evidence type="ECO:0000256" key="1">
    <source>
        <dbReference type="ARBA" id="ARBA00004240"/>
    </source>
</evidence>
<dbReference type="InterPro" id="IPR002347">
    <property type="entry name" value="SDR_fam"/>
</dbReference>
<feature type="domain" description="Ketoreductase" evidence="5">
    <location>
        <begin position="9"/>
        <end position="207"/>
    </location>
</feature>